<dbReference type="Proteomes" id="UP000054988">
    <property type="component" value="Unassembled WGS sequence"/>
</dbReference>
<feature type="compositionally biased region" description="Acidic residues" evidence="1">
    <location>
        <begin position="558"/>
        <end position="571"/>
    </location>
</feature>
<protein>
    <submittedName>
        <fullName evidence="2">Uncharacterized protein</fullName>
    </submittedName>
</protein>
<reference evidence="2 3" key="1">
    <citation type="submission" date="2015-12" db="EMBL/GenBank/DDBJ databases">
        <title>Draft genome sequence of Moniliophthora roreri, the causal agent of frosty pod rot of cacao.</title>
        <authorList>
            <person name="Aime M.C."/>
            <person name="Diaz-Valderrama J.R."/>
            <person name="Kijpornyongpan T."/>
            <person name="Phillips-Mora W."/>
        </authorList>
    </citation>
    <scope>NUCLEOTIDE SEQUENCE [LARGE SCALE GENOMIC DNA]</scope>
    <source>
        <strain evidence="2 3">MCA 2952</strain>
    </source>
</reference>
<evidence type="ECO:0000313" key="2">
    <source>
        <dbReference type="EMBL" id="KTB29902.1"/>
    </source>
</evidence>
<sequence>MPEGPENFAFATRIEKSIQDFEKKYKKPLHGKLVLFPSNWALGTKERKWTTFSADCSGYSGAQEPEDPSYKLDPFDEQKLNARGSCGRGRKSQYQDARYLMKGLKEGPLLVAIRGKLMALGAGYHCMVIHWGLEAHPIEVKRQLFDELTAVSLPGPNKQKSKAEMLRQFRIPERLIAVGSSASQRGRFVRCMAAIVCDDRTFMICDFARLVRIHIISKDNMWSKEDLQPGSKEWGRLWNVTAGFSSGPDWRVERQLAESNLRNQLRTLVLDNPSMRHVSLIDLLTSNKFSAPFFSPFGRHLANDFLHVLGLFPTMPAFELFQYPVQEDDHDAFITFVDAALKYVDKFFTDSFKHDCATRNSNDNPFSFQFWAAKKYDSSYMRVFRKAVVQTPRDLYEAIVRKGLMDPDHIIGGLYVANKQAFKPLQENTKSIRLPVYFRGKPADNYTVIRARVPERWKDGDERNARDHLLEGFKTTVGPGDFIENKLNMPDPQNIDDFKRKAGRPKKAITKTPRAMTFPRHSGFNGIFPSTINETMPDESLPEELGGDGEGDVYINSEELDEDNGSVDMDNEVSAIKRRRTKA</sequence>
<name>A0A0W0F0N4_MONRR</name>
<evidence type="ECO:0000313" key="3">
    <source>
        <dbReference type="Proteomes" id="UP000054988"/>
    </source>
</evidence>
<feature type="compositionally biased region" description="Acidic residues" evidence="1">
    <location>
        <begin position="537"/>
        <end position="551"/>
    </location>
</feature>
<organism evidence="2 3">
    <name type="scientific">Moniliophthora roreri</name>
    <name type="common">Frosty pod rot fungus</name>
    <name type="synonym">Monilia roreri</name>
    <dbReference type="NCBI Taxonomy" id="221103"/>
    <lineage>
        <taxon>Eukaryota</taxon>
        <taxon>Fungi</taxon>
        <taxon>Dikarya</taxon>
        <taxon>Basidiomycota</taxon>
        <taxon>Agaricomycotina</taxon>
        <taxon>Agaricomycetes</taxon>
        <taxon>Agaricomycetidae</taxon>
        <taxon>Agaricales</taxon>
        <taxon>Marasmiineae</taxon>
        <taxon>Marasmiaceae</taxon>
        <taxon>Moniliophthora</taxon>
    </lineage>
</organism>
<dbReference type="AlphaFoldDB" id="A0A0W0F0N4"/>
<dbReference type="EMBL" id="LATX01002406">
    <property type="protein sequence ID" value="KTB29902.1"/>
    <property type="molecule type" value="Genomic_DNA"/>
</dbReference>
<proteinExistence type="predicted"/>
<comment type="caution">
    <text evidence="2">The sequence shown here is derived from an EMBL/GenBank/DDBJ whole genome shotgun (WGS) entry which is preliminary data.</text>
</comment>
<evidence type="ECO:0000256" key="1">
    <source>
        <dbReference type="SAM" id="MobiDB-lite"/>
    </source>
</evidence>
<feature type="region of interest" description="Disordered" evidence="1">
    <location>
        <begin position="537"/>
        <end position="583"/>
    </location>
</feature>
<gene>
    <name evidence="2" type="ORF">WG66_17508</name>
</gene>
<dbReference type="eggNOG" id="ENOG502SPCJ">
    <property type="taxonomic scope" value="Eukaryota"/>
</dbReference>
<accession>A0A0W0F0N4</accession>